<gene>
    <name evidence="1" type="ORF">GJ744_002380</name>
</gene>
<proteinExistence type="predicted"/>
<protein>
    <submittedName>
        <fullName evidence="1">Uncharacterized protein</fullName>
    </submittedName>
</protein>
<reference evidence="1" key="1">
    <citation type="submission" date="2020-02" db="EMBL/GenBank/DDBJ databases">
        <authorList>
            <person name="Palmer J.M."/>
        </authorList>
    </citation>
    <scope>NUCLEOTIDE SEQUENCE</scope>
    <source>
        <strain evidence="1">EPUS1.4</strain>
        <tissue evidence="1">Thallus</tissue>
    </source>
</reference>
<dbReference type="Proteomes" id="UP000606974">
    <property type="component" value="Unassembled WGS sequence"/>
</dbReference>
<keyword evidence="2" id="KW-1185">Reference proteome</keyword>
<dbReference type="AlphaFoldDB" id="A0A8H7E8K2"/>
<organism evidence="1 2">
    <name type="scientific">Endocarpon pusillum</name>
    <dbReference type="NCBI Taxonomy" id="364733"/>
    <lineage>
        <taxon>Eukaryota</taxon>
        <taxon>Fungi</taxon>
        <taxon>Dikarya</taxon>
        <taxon>Ascomycota</taxon>
        <taxon>Pezizomycotina</taxon>
        <taxon>Eurotiomycetes</taxon>
        <taxon>Chaetothyriomycetidae</taxon>
        <taxon>Verrucariales</taxon>
        <taxon>Verrucariaceae</taxon>
        <taxon>Endocarpon</taxon>
    </lineage>
</organism>
<dbReference type="EMBL" id="JAACFV010000014">
    <property type="protein sequence ID" value="KAF7512218.1"/>
    <property type="molecule type" value="Genomic_DNA"/>
</dbReference>
<sequence>MVSSPSQRLFALSSYVVVGREDARYVTGLALYNRVSYRDEIQAVENVLAGVCAEIDIAGRRSANSEGKTHFSRPKSLT</sequence>
<evidence type="ECO:0000313" key="2">
    <source>
        <dbReference type="Proteomes" id="UP000606974"/>
    </source>
</evidence>
<comment type="caution">
    <text evidence="1">The sequence shown here is derived from an EMBL/GenBank/DDBJ whole genome shotgun (WGS) entry which is preliminary data.</text>
</comment>
<evidence type="ECO:0000313" key="1">
    <source>
        <dbReference type="EMBL" id="KAF7512218.1"/>
    </source>
</evidence>
<accession>A0A8H7E8K2</accession>
<name>A0A8H7E8K2_9EURO</name>